<keyword evidence="5" id="KW-1185">Reference proteome</keyword>
<organism evidence="4 5">
    <name type="scientific">Stecheria intestinalis</name>
    <dbReference type="NCBI Taxonomy" id="2606630"/>
    <lineage>
        <taxon>Bacteria</taxon>
        <taxon>Bacillati</taxon>
        <taxon>Bacillota</taxon>
        <taxon>Erysipelotrichia</taxon>
        <taxon>Erysipelotrichales</taxon>
        <taxon>Erysipelotrichaceae</taxon>
        <taxon>Stecheria</taxon>
    </lineage>
</organism>
<keyword evidence="2" id="KW-1133">Transmembrane helix</keyword>
<evidence type="ECO:0000256" key="1">
    <source>
        <dbReference type="SAM" id="MobiDB-lite"/>
    </source>
</evidence>
<evidence type="ECO:0000256" key="2">
    <source>
        <dbReference type="SAM" id="Phobius"/>
    </source>
</evidence>
<feature type="transmembrane region" description="Helical" evidence="2">
    <location>
        <begin position="54"/>
        <end position="71"/>
    </location>
</feature>
<dbReference type="GO" id="GO:0008233">
    <property type="term" value="F:peptidase activity"/>
    <property type="evidence" value="ECO:0007669"/>
    <property type="project" value="InterPro"/>
</dbReference>
<sequence length="450" mass="50759">MSVKRNPERKKKKRRRYRLVIPGQTSTSSRKPAAVRKAPVKKKKRVRRHLRKEIWFVLAGIAAVLLMIYVPRIRQSNALKKLGYSKEAITAIRKDNLADTLLENQYYSDYLQSSILDGTLNTDYLDLYTVVSADRGLDARDFLIARRLRDKGYEADQIQNLFKDLEWWEITPLLVFDYQPIETNYIDDVISHRDTNSRTNFVLSGTYYTPYGNTKAADSSSVTMLVSKTYYLDQSYSPAGLTELSSYYAASGQQLAAEAASAMQAWGDAGRAVNVYFYASSAYRSFESQENVYNNYVLAYGEDGADALSARPGFSEHQTGLTVDLAATGDDEGLEFKDTAAYQWTSTNSQDYGWILRYPQGKESITGYEFESWHYRYVGIEIAQAVYNSQLTYDEFWMLYLAPWESADNKPSDAVLNAASYKVYYLGQSAELSAASASPSADSSASPSSN</sequence>
<evidence type="ECO:0000259" key="3">
    <source>
        <dbReference type="Pfam" id="PF02557"/>
    </source>
</evidence>
<dbReference type="PANTHER" id="PTHR34385:SF1">
    <property type="entry name" value="PEPTIDOGLYCAN L-ALANYL-D-GLUTAMATE ENDOPEPTIDASE CWLK"/>
    <property type="match status" value="1"/>
</dbReference>
<feature type="compositionally biased region" description="Basic residues" evidence="1">
    <location>
        <begin position="7"/>
        <end position="18"/>
    </location>
</feature>
<dbReference type="CDD" id="cd14852">
    <property type="entry name" value="LD-carboxypeptidase"/>
    <property type="match status" value="1"/>
</dbReference>
<dbReference type="Gene3D" id="3.30.1380.10">
    <property type="match status" value="1"/>
</dbReference>
<keyword evidence="2" id="KW-0472">Membrane</keyword>
<evidence type="ECO:0000313" key="5">
    <source>
        <dbReference type="Proteomes" id="UP000461880"/>
    </source>
</evidence>
<dbReference type="SUPFAM" id="SSF55166">
    <property type="entry name" value="Hedgehog/DD-peptidase"/>
    <property type="match status" value="1"/>
</dbReference>
<dbReference type="GO" id="GO:0006508">
    <property type="term" value="P:proteolysis"/>
    <property type="evidence" value="ECO:0007669"/>
    <property type="project" value="InterPro"/>
</dbReference>
<protein>
    <submittedName>
        <fullName evidence="4">M15 family metallopeptidase</fullName>
    </submittedName>
</protein>
<name>A0A7X2NSG9_9FIRM</name>
<dbReference type="Pfam" id="PF02557">
    <property type="entry name" value="VanY"/>
    <property type="match status" value="1"/>
</dbReference>
<dbReference type="EMBL" id="VUMN01000009">
    <property type="protein sequence ID" value="MSS58313.1"/>
    <property type="molecule type" value="Genomic_DNA"/>
</dbReference>
<dbReference type="Proteomes" id="UP000461880">
    <property type="component" value="Unassembled WGS sequence"/>
</dbReference>
<proteinExistence type="predicted"/>
<evidence type="ECO:0000313" key="4">
    <source>
        <dbReference type="EMBL" id="MSS58313.1"/>
    </source>
</evidence>
<comment type="caution">
    <text evidence="4">The sequence shown here is derived from an EMBL/GenBank/DDBJ whole genome shotgun (WGS) entry which is preliminary data.</text>
</comment>
<dbReference type="InterPro" id="IPR058193">
    <property type="entry name" value="VanY/YodJ_core_dom"/>
</dbReference>
<feature type="domain" description="D-alanyl-D-alanine carboxypeptidase-like core" evidence="3">
    <location>
        <begin position="253"/>
        <end position="379"/>
    </location>
</feature>
<keyword evidence="2" id="KW-0812">Transmembrane</keyword>
<reference evidence="4 5" key="1">
    <citation type="submission" date="2019-08" db="EMBL/GenBank/DDBJ databases">
        <title>In-depth cultivation of the pig gut microbiome towards novel bacterial diversity and tailored functional studies.</title>
        <authorList>
            <person name="Wylensek D."/>
            <person name="Hitch T.C.A."/>
            <person name="Clavel T."/>
        </authorList>
    </citation>
    <scope>NUCLEOTIDE SEQUENCE [LARGE SCALE GENOMIC DNA]</scope>
    <source>
        <strain evidence="4 5">Oil+RF-744-GAM-WT-6</strain>
    </source>
</reference>
<accession>A0A7X2NSG9</accession>
<dbReference type="InterPro" id="IPR003709">
    <property type="entry name" value="VanY-like_core_dom"/>
</dbReference>
<dbReference type="PANTHER" id="PTHR34385">
    <property type="entry name" value="D-ALANYL-D-ALANINE CARBOXYPEPTIDASE"/>
    <property type="match status" value="1"/>
</dbReference>
<dbReference type="InterPro" id="IPR052179">
    <property type="entry name" value="DD-CPase-like"/>
</dbReference>
<gene>
    <name evidence="4" type="ORF">FYJ51_05285</name>
</gene>
<dbReference type="InterPro" id="IPR009045">
    <property type="entry name" value="Zn_M74/Hedgehog-like"/>
</dbReference>
<dbReference type="AlphaFoldDB" id="A0A7X2NSG9"/>
<dbReference type="RefSeq" id="WP_154504029.1">
    <property type="nucleotide sequence ID" value="NZ_VUMN01000009.1"/>
</dbReference>
<feature type="region of interest" description="Disordered" evidence="1">
    <location>
        <begin position="1"/>
        <end position="42"/>
    </location>
</feature>